<keyword evidence="1" id="KW-0812">Transmembrane</keyword>
<dbReference type="Proteomes" id="UP000557717">
    <property type="component" value="Unassembled WGS sequence"/>
</dbReference>
<dbReference type="EMBL" id="JACHFD010000015">
    <property type="protein sequence ID" value="MBB5352778.1"/>
    <property type="molecule type" value="Genomic_DNA"/>
</dbReference>
<evidence type="ECO:0000256" key="1">
    <source>
        <dbReference type="SAM" id="Phobius"/>
    </source>
</evidence>
<proteinExistence type="predicted"/>
<protein>
    <submittedName>
        <fullName evidence="2">Putative membrane protein YeaQ/YmgE (Transglycosylase-associated protein family)</fullName>
    </submittedName>
</protein>
<dbReference type="AlphaFoldDB" id="A0A840VDS1"/>
<keyword evidence="3" id="KW-1185">Reference proteome</keyword>
<feature type="transmembrane region" description="Helical" evidence="1">
    <location>
        <begin position="66"/>
        <end position="86"/>
    </location>
</feature>
<dbReference type="RefSeq" id="WP_184020098.1">
    <property type="nucleotide sequence ID" value="NZ_JACHFD010000015.1"/>
</dbReference>
<comment type="caution">
    <text evidence="2">The sequence shown here is derived from an EMBL/GenBank/DDBJ whole genome shotgun (WGS) entry which is preliminary data.</text>
</comment>
<feature type="transmembrane region" description="Helical" evidence="1">
    <location>
        <begin position="6"/>
        <end position="22"/>
    </location>
</feature>
<sequence>MDRWMGWIILCIISGLAARMVVPGNEKGGWGKTLILGLLGTLVGGWIAHGKHLILFPSFGHWYPSLPALASSILGAIVVLLFWKLVRR</sequence>
<feature type="transmembrane region" description="Helical" evidence="1">
    <location>
        <begin position="34"/>
        <end position="54"/>
    </location>
</feature>
<organism evidence="2 3">
    <name type="scientific">Haloferula luteola</name>
    <dbReference type="NCBI Taxonomy" id="595692"/>
    <lineage>
        <taxon>Bacteria</taxon>
        <taxon>Pseudomonadati</taxon>
        <taxon>Verrucomicrobiota</taxon>
        <taxon>Verrucomicrobiia</taxon>
        <taxon>Verrucomicrobiales</taxon>
        <taxon>Verrucomicrobiaceae</taxon>
        <taxon>Haloferula</taxon>
    </lineage>
</organism>
<keyword evidence="1" id="KW-0472">Membrane</keyword>
<reference evidence="2 3" key="1">
    <citation type="submission" date="2020-08" db="EMBL/GenBank/DDBJ databases">
        <title>Genomic Encyclopedia of Type Strains, Phase IV (KMG-IV): sequencing the most valuable type-strain genomes for metagenomic binning, comparative biology and taxonomic classification.</title>
        <authorList>
            <person name="Goeker M."/>
        </authorList>
    </citation>
    <scope>NUCLEOTIDE SEQUENCE [LARGE SCALE GENOMIC DNA]</scope>
    <source>
        <strain evidence="2 3">YC6886</strain>
    </source>
</reference>
<keyword evidence="1" id="KW-1133">Transmembrane helix</keyword>
<accession>A0A840VDS1</accession>
<gene>
    <name evidence="2" type="ORF">HNR46_003026</name>
</gene>
<evidence type="ECO:0000313" key="3">
    <source>
        <dbReference type="Proteomes" id="UP000557717"/>
    </source>
</evidence>
<name>A0A840VDS1_9BACT</name>
<evidence type="ECO:0000313" key="2">
    <source>
        <dbReference type="EMBL" id="MBB5352778.1"/>
    </source>
</evidence>